<accession>N9R7A6</accession>
<name>N9R7A6_9GAMM</name>
<dbReference type="OrthoDB" id="6293260at2"/>
<protein>
    <recommendedName>
        <fullName evidence="1">N-acetyltransferase domain-containing protein</fullName>
    </recommendedName>
</protein>
<feature type="domain" description="N-acetyltransferase" evidence="1">
    <location>
        <begin position="31"/>
        <end position="160"/>
    </location>
</feature>
<dbReference type="GO" id="GO:0016747">
    <property type="term" value="F:acyltransferase activity, transferring groups other than amino-acyl groups"/>
    <property type="evidence" value="ECO:0007669"/>
    <property type="project" value="InterPro"/>
</dbReference>
<organism evidence="2 3">
    <name type="scientific">Acinetobacter colistiniresistens</name>
    <dbReference type="NCBI Taxonomy" id="280145"/>
    <lineage>
        <taxon>Bacteria</taxon>
        <taxon>Pseudomonadati</taxon>
        <taxon>Pseudomonadota</taxon>
        <taxon>Gammaproteobacteria</taxon>
        <taxon>Moraxellales</taxon>
        <taxon>Moraxellaceae</taxon>
        <taxon>Acinetobacter</taxon>
    </lineage>
</organism>
<comment type="caution">
    <text evidence="2">The sequence shown here is derived from an EMBL/GenBank/DDBJ whole genome shotgun (WGS) entry which is preliminary data.</text>
</comment>
<dbReference type="InterPro" id="IPR016181">
    <property type="entry name" value="Acyl_CoA_acyltransferase"/>
</dbReference>
<dbReference type="PATRIC" id="fig|1217695.3.peg.1732"/>
<dbReference type="PANTHER" id="PTHR43792:SF1">
    <property type="entry name" value="N-ACETYLTRANSFERASE DOMAIN-CONTAINING PROTEIN"/>
    <property type="match status" value="1"/>
</dbReference>
<dbReference type="RefSeq" id="WP_005273215.1">
    <property type="nucleotide sequence ID" value="NZ_KB850195.1"/>
</dbReference>
<dbReference type="SUPFAM" id="SSF55729">
    <property type="entry name" value="Acyl-CoA N-acyltransferases (Nat)"/>
    <property type="match status" value="1"/>
</dbReference>
<dbReference type="PANTHER" id="PTHR43792">
    <property type="entry name" value="GNAT FAMILY, PUTATIVE (AFU_ORTHOLOGUE AFUA_3G00765)-RELATED-RELATED"/>
    <property type="match status" value="1"/>
</dbReference>
<sequence length="160" mass="19279">MNKINTFLLSVDDADKTFLSLQDDELYLYIPDVKYKNIQALKDRYQFLIDGSKSENEVWLNWIIYHDLERKEPVGTLQATILKDEHKAYIGYVIYKKFWNQGYGSLAVNWLKNFLEKNEDVKKIEAYVDYRNIFSKKILEKFGFEKIDEENNDYVYRKFI</sequence>
<dbReference type="EMBL" id="APRZ01000015">
    <property type="protein sequence ID" value="ENX34505.1"/>
    <property type="molecule type" value="Genomic_DNA"/>
</dbReference>
<dbReference type="HOGENOM" id="CLU_101396_1_0_6"/>
<dbReference type="Gene3D" id="3.40.630.30">
    <property type="match status" value="1"/>
</dbReference>
<evidence type="ECO:0000259" key="1">
    <source>
        <dbReference type="PROSITE" id="PS51186"/>
    </source>
</evidence>
<dbReference type="PROSITE" id="PS51186">
    <property type="entry name" value="GNAT"/>
    <property type="match status" value="1"/>
</dbReference>
<dbReference type="InterPro" id="IPR000182">
    <property type="entry name" value="GNAT_dom"/>
</dbReference>
<gene>
    <name evidence="2" type="ORF">F889_01787</name>
</gene>
<dbReference type="Proteomes" id="UP000013009">
    <property type="component" value="Unassembled WGS sequence"/>
</dbReference>
<evidence type="ECO:0000313" key="3">
    <source>
        <dbReference type="Proteomes" id="UP000013009"/>
    </source>
</evidence>
<dbReference type="Pfam" id="PF13302">
    <property type="entry name" value="Acetyltransf_3"/>
    <property type="match status" value="1"/>
</dbReference>
<evidence type="ECO:0000313" key="2">
    <source>
        <dbReference type="EMBL" id="ENX34505.1"/>
    </source>
</evidence>
<proteinExistence type="predicted"/>
<dbReference type="InterPro" id="IPR051531">
    <property type="entry name" value="N-acetyltransferase"/>
</dbReference>
<dbReference type="AlphaFoldDB" id="N9R7A6"/>
<reference evidence="2 3" key="1">
    <citation type="submission" date="2013-02" db="EMBL/GenBank/DDBJ databases">
        <title>The Genome Sequence of Acinetobacter sp. NIPH 1859.</title>
        <authorList>
            <consortium name="The Broad Institute Genome Sequencing Platform"/>
            <consortium name="The Broad Institute Genome Sequencing Center for Infectious Disease"/>
            <person name="Cerqueira G."/>
            <person name="Feldgarden M."/>
            <person name="Courvalin P."/>
            <person name="Perichon B."/>
            <person name="Grillot-Courvalin C."/>
            <person name="Clermont D."/>
            <person name="Rocha E."/>
            <person name="Yoon E.-J."/>
            <person name="Nemec A."/>
            <person name="Walker B."/>
            <person name="Young S.K."/>
            <person name="Zeng Q."/>
            <person name="Gargeya S."/>
            <person name="Fitzgerald M."/>
            <person name="Haas B."/>
            <person name="Abouelleil A."/>
            <person name="Alvarado L."/>
            <person name="Arachchi H.M."/>
            <person name="Berlin A.M."/>
            <person name="Chapman S.B."/>
            <person name="Dewar J."/>
            <person name="Goldberg J."/>
            <person name="Griggs A."/>
            <person name="Gujja S."/>
            <person name="Hansen M."/>
            <person name="Howarth C."/>
            <person name="Imamovic A."/>
            <person name="Larimer J."/>
            <person name="McCowan C."/>
            <person name="Murphy C."/>
            <person name="Neiman D."/>
            <person name="Pearson M."/>
            <person name="Priest M."/>
            <person name="Roberts A."/>
            <person name="Saif S."/>
            <person name="Shea T."/>
            <person name="Sisk P."/>
            <person name="Sykes S."/>
            <person name="Wortman J."/>
            <person name="Nusbaum C."/>
            <person name="Birren B."/>
        </authorList>
    </citation>
    <scope>NUCLEOTIDE SEQUENCE [LARGE SCALE GENOMIC DNA]</scope>
    <source>
        <strain evidence="2 3">NIPH 1859</strain>
    </source>
</reference>
<keyword evidence="3" id="KW-1185">Reference proteome</keyword>